<accession>M0ABZ0</accession>
<dbReference type="OrthoDB" id="285635at2157"/>
<dbReference type="RefSeq" id="WP_006168995.1">
    <property type="nucleotide sequence ID" value="NZ_AOIN01000092.1"/>
</dbReference>
<protein>
    <submittedName>
        <fullName evidence="2">PhiH1 repressor-like protein</fullName>
    </submittedName>
</protein>
<evidence type="ECO:0000313" key="2">
    <source>
        <dbReference type="EMBL" id="ELY94878.1"/>
    </source>
</evidence>
<dbReference type="EMBL" id="AOIN01000092">
    <property type="protein sequence ID" value="ELY94878.1"/>
    <property type="molecule type" value="Genomic_DNA"/>
</dbReference>
<evidence type="ECO:0000313" key="3">
    <source>
        <dbReference type="Proteomes" id="UP000011693"/>
    </source>
</evidence>
<proteinExistence type="predicted"/>
<feature type="region of interest" description="Disordered" evidence="1">
    <location>
        <begin position="83"/>
        <end position="102"/>
    </location>
</feature>
<sequence>MRYSGDWMSLVDDRILEYIHEHGSGSPKKMKEEGRIRYSRQHIARRCRTLAEKGLLTHLGNGVYVITDDGAAYLNGELDTETWAQVDGTETETGSGNESDST</sequence>
<dbReference type="SUPFAM" id="SSF46785">
    <property type="entry name" value="Winged helix' DNA-binding domain"/>
    <property type="match status" value="1"/>
</dbReference>
<gene>
    <name evidence="2" type="ORF">C482_17423</name>
</gene>
<dbReference type="PATRIC" id="fig|1227492.4.peg.3473"/>
<keyword evidence="3" id="KW-1185">Reference proteome</keyword>
<dbReference type="AlphaFoldDB" id="M0ABZ0"/>
<organism evidence="2 3">
    <name type="scientific">Natrialba chahannaoensis JCM 10990</name>
    <dbReference type="NCBI Taxonomy" id="1227492"/>
    <lineage>
        <taxon>Archaea</taxon>
        <taxon>Methanobacteriati</taxon>
        <taxon>Methanobacteriota</taxon>
        <taxon>Stenosarchaea group</taxon>
        <taxon>Halobacteria</taxon>
        <taxon>Halobacteriales</taxon>
        <taxon>Natrialbaceae</taxon>
        <taxon>Natrialba</taxon>
    </lineage>
</organism>
<dbReference type="Gene3D" id="1.10.10.10">
    <property type="entry name" value="Winged helix-like DNA-binding domain superfamily/Winged helix DNA-binding domain"/>
    <property type="match status" value="1"/>
</dbReference>
<feature type="compositionally biased region" description="Polar residues" evidence="1">
    <location>
        <begin position="91"/>
        <end position="102"/>
    </location>
</feature>
<comment type="caution">
    <text evidence="2">The sequence shown here is derived from an EMBL/GenBank/DDBJ whole genome shotgun (WGS) entry which is preliminary data.</text>
</comment>
<dbReference type="Proteomes" id="UP000011693">
    <property type="component" value="Unassembled WGS sequence"/>
</dbReference>
<evidence type="ECO:0000256" key="1">
    <source>
        <dbReference type="SAM" id="MobiDB-lite"/>
    </source>
</evidence>
<name>M0ABZ0_9EURY</name>
<dbReference type="InterPro" id="IPR036390">
    <property type="entry name" value="WH_DNA-bd_sf"/>
</dbReference>
<dbReference type="InterPro" id="IPR036388">
    <property type="entry name" value="WH-like_DNA-bd_sf"/>
</dbReference>
<reference evidence="2 3" key="1">
    <citation type="journal article" date="2014" name="PLoS Genet.">
        <title>Phylogenetically driven sequencing of extremely halophilic archaea reveals strategies for static and dynamic osmo-response.</title>
        <authorList>
            <person name="Becker E.A."/>
            <person name="Seitzer P.M."/>
            <person name="Tritt A."/>
            <person name="Larsen D."/>
            <person name="Krusor M."/>
            <person name="Yao A.I."/>
            <person name="Wu D."/>
            <person name="Madern D."/>
            <person name="Eisen J.A."/>
            <person name="Darling A.E."/>
            <person name="Facciotti M.T."/>
        </authorList>
    </citation>
    <scope>NUCLEOTIDE SEQUENCE [LARGE SCALE GENOMIC DNA]</scope>
    <source>
        <strain evidence="2 3">JCM 10990</strain>
    </source>
</reference>